<reference evidence="3" key="1">
    <citation type="submission" date="2021-06" db="EMBL/GenBank/DDBJ databases">
        <authorList>
            <person name="Kallberg Y."/>
            <person name="Tangrot J."/>
            <person name="Rosling A."/>
        </authorList>
    </citation>
    <scope>NUCLEOTIDE SEQUENCE</scope>
    <source>
        <strain evidence="3">FL966</strain>
    </source>
</reference>
<proteinExistence type="predicted"/>
<evidence type="ECO:0000259" key="1">
    <source>
        <dbReference type="Pfam" id="PF05699"/>
    </source>
</evidence>
<dbReference type="SUPFAM" id="SSF53098">
    <property type="entry name" value="Ribonuclease H-like"/>
    <property type="match status" value="1"/>
</dbReference>
<dbReference type="EMBL" id="CAJVQA010006432">
    <property type="protein sequence ID" value="CAG8640479.1"/>
    <property type="molecule type" value="Genomic_DNA"/>
</dbReference>
<evidence type="ECO:0000259" key="2">
    <source>
        <dbReference type="Pfam" id="PF25431"/>
    </source>
</evidence>
<dbReference type="GO" id="GO:0046983">
    <property type="term" value="F:protein dimerization activity"/>
    <property type="evidence" value="ECO:0007669"/>
    <property type="project" value="InterPro"/>
</dbReference>
<accession>A0A9N9DLV8</accession>
<dbReference type="PANTHER" id="PTHR46880">
    <property type="entry name" value="RAS-ASSOCIATING DOMAIN-CONTAINING PROTEIN"/>
    <property type="match status" value="1"/>
</dbReference>
<dbReference type="Proteomes" id="UP000789759">
    <property type="component" value="Unassembled WGS sequence"/>
</dbReference>
<feature type="domain" description="C17orf113 probable zinc finger" evidence="2">
    <location>
        <begin position="183"/>
        <end position="241"/>
    </location>
</feature>
<name>A0A9N9DLV8_9GLOM</name>
<dbReference type="Pfam" id="PF25431">
    <property type="entry name" value="zf-C17orf113"/>
    <property type="match status" value="1"/>
</dbReference>
<dbReference type="PANTHER" id="PTHR46880:SF5">
    <property type="entry name" value="DUF4371 DOMAIN-CONTAINING PROTEIN"/>
    <property type="match status" value="1"/>
</dbReference>
<dbReference type="InterPro" id="IPR012337">
    <property type="entry name" value="RNaseH-like_sf"/>
</dbReference>
<evidence type="ECO:0000313" key="3">
    <source>
        <dbReference type="EMBL" id="CAG8640479.1"/>
    </source>
</evidence>
<dbReference type="InterPro" id="IPR008906">
    <property type="entry name" value="HATC_C_dom"/>
</dbReference>
<keyword evidence="4" id="KW-1185">Reference proteome</keyword>
<dbReference type="Pfam" id="PF05699">
    <property type="entry name" value="Dimer_Tnp_hAT"/>
    <property type="match status" value="1"/>
</dbReference>
<gene>
    <name evidence="3" type="ORF">CPELLU_LOCUS8833</name>
</gene>
<feature type="domain" description="HAT C-terminal dimerisation" evidence="1">
    <location>
        <begin position="582"/>
        <end position="630"/>
    </location>
</feature>
<dbReference type="OrthoDB" id="2438617at2759"/>
<dbReference type="AlphaFoldDB" id="A0A9N9DLV8"/>
<protein>
    <submittedName>
        <fullName evidence="3">3158_t:CDS:1</fullName>
    </submittedName>
</protein>
<sequence>MEPYLLLILTSRKLLTFSFFIILKTIQVKSGPVFNTCLSYSFATNNPYNSLLNYDFTNDIVIKDSTLVSNNSTFLCNKIASEDIFCYNGDGKTCAGIVGNYKPTSNITLGNCTGKKNLDGVANYLATINLKDGNTGFVSTLNVGGIMNSSPTTSTSSYIPGSSPISGSSVNTFVFFASWVKLYPWLERRIVDEKILLFCHWCVAINAKNLFAKGSNSFRKYSLDRHIKINEHKLAVLASSKNQSSVLQGFTKNLFPHLCNLINLQLETQTELRYDQEPSTILLSNSSTLINNSRHNTYASYENPVSVKLFLEAISFVIEQSVIKETNLSPYWNIMIDENCSAASITANLKRFINVKALSLENLMYFGSDEANTMLGCKTGVAARLKFENPFITQNHCIAHHLHLVGQDAAEKVKYFLEYETIIKDIYTYFSNSYKRFRQLKMIQNYLDKPELIILNIVKTHWLSFSNIIHNFYQIVDSVMADIFYILEKLIRAIQMQFIGIEDTSPTFGKHLNDYLDQMQMTHNDLPLDVITFITDFGKTVIEKLPKQDRDLVNYGIKEITILGEFYGVSKTNENKVFELIQEWITISLIIPVSNANVERIFSQQNLVKTHLRNQMSLETLNNHLMIIMNGPSIDSFDFERAYDYWALCIYCY</sequence>
<organism evidence="3 4">
    <name type="scientific">Cetraspora pellucida</name>
    <dbReference type="NCBI Taxonomy" id="1433469"/>
    <lineage>
        <taxon>Eukaryota</taxon>
        <taxon>Fungi</taxon>
        <taxon>Fungi incertae sedis</taxon>
        <taxon>Mucoromycota</taxon>
        <taxon>Glomeromycotina</taxon>
        <taxon>Glomeromycetes</taxon>
        <taxon>Diversisporales</taxon>
        <taxon>Gigasporaceae</taxon>
        <taxon>Cetraspora</taxon>
    </lineage>
</organism>
<evidence type="ECO:0000313" key="4">
    <source>
        <dbReference type="Proteomes" id="UP000789759"/>
    </source>
</evidence>
<comment type="caution">
    <text evidence="3">The sequence shown here is derived from an EMBL/GenBank/DDBJ whole genome shotgun (WGS) entry which is preliminary data.</text>
</comment>
<dbReference type="InterPro" id="IPR057456">
    <property type="entry name" value="Znf_C17orf113"/>
</dbReference>